<dbReference type="eggNOG" id="ENOG50340C1">
    <property type="taxonomic scope" value="Bacteria"/>
</dbReference>
<dbReference type="Proteomes" id="UP000007882">
    <property type="component" value="Chromosome"/>
</dbReference>
<gene>
    <name evidence="1" type="ordered locus">AMIS_41370</name>
</gene>
<organism evidence="1 2">
    <name type="scientific">Actinoplanes missouriensis (strain ATCC 14538 / DSM 43046 / CBS 188.64 / JCM 3121 / NBRC 102363 / NCIMB 12654 / NRRL B-3342 / UNCC 431)</name>
    <dbReference type="NCBI Taxonomy" id="512565"/>
    <lineage>
        <taxon>Bacteria</taxon>
        <taxon>Bacillati</taxon>
        <taxon>Actinomycetota</taxon>
        <taxon>Actinomycetes</taxon>
        <taxon>Micromonosporales</taxon>
        <taxon>Micromonosporaceae</taxon>
        <taxon>Actinoplanes</taxon>
    </lineage>
</organism>
<dbReference type="AlphaFoldDB" id="I0H8M0"/>
<keyword evidence="2" id="KW-1185">Reference proteome</keyword>
<dbReference type="PATRIC" id="fig|512565.3.peg.4119"/>
<evidence type="ECO:0000313" key="1">
    <source>
        <dbReference type="EMBL" id="BAL89357.1"/>
    </source>
</evidence>
<accession>I0H8M0</accession>
<reference evidence="1 2" key="1">
    <citation type="submission" date="2012-02" db="EMBL/GenBank/DDBJ databases">
        <title>Complete genome sequence of Actinoplanes missouriensis 431 (= NBRC 102363).</title>
        <authorList>
            <person name="Ohnishi Y."/>
            <person name="Ishikawa J."/>
            <person name="Sekine M."/>
            <person name="Hosoyama A."/>
            <person name="Harada T."/>
            <person name="Narita H."/>
            <person name="Hata T."/>
            <person name="Konno Y."/>
            <person name="Tutikane K."/>
            <person name="Fujita N."/>
            <person name="Horinouchi S."/>
            <person name="Hayakawa M."/>
        </authorList>
    </citation>
    <scope>NUCLEOTIDE SEQUENCE [LARGE SCALE GENOMIC DNA]</scope>
    <source>
        <strain evidence="2">ATCC 14538 / DSM 43046 / CBS 188.64 / JCM 3121 / NBRC 102363 / NCIMB 12654 / NRRL B-3342 / UNCC 431</strain>
    </source>
</reference>
<dbReference type="RefSeq" id="WP_014444251.1">
    <property type="nucleotide sequence ID" value="NC_017093.1"/>
</dbReference>
<evidence type="ECO:0000313" key="2">
    <source>
        <dbReference type="Proteomes" id="UP000007882"/>
    </source>
</evidence>
<protein>
    <submittedName>
        <fullName evidence="1">Uncharacterized protein</fullName>
    </submittedName>
</protein>
<dbReference type="EMBL" id="AP012319">
    <property type="protein sequence ID" value="BAL89357.1"/>
    <property type="molecule type" value="Genomic_DNA"/>
</dbReference>
<dbReference type="HOGENOM" id="CLU_134851_0_0_11"/>
<name>I0H8M0_ACTM4</name>
<proteinExistence type="predicted"/>
<dbReference type="KEGG" id="ams:AMIS_41370"/>
<sequence length="133" mass="14760">MVADLRERPTAVWRRAVEEQRAEVAAGTLAAEEAYADELWPAGFIAAVDAVLEAYEQEVAGWRSPSDEQIWAAVERVVVGLNEADGGHIETGEREDLAGYVDVVLTRTGVDVVALTGRRGRHRSELTDQWRDW</sequence>